<keyword evidence="5 8" id="KW-0238">DNA-binding</keyword>
<evidence type="ECO:0000256" key="8">
    <source>
        <dbReference type="PROSITE-ProRule" id="PRU01091"/>
    </source>
</evidence>
<dbReference type="GO" id="GO:0000976">
    <property type="term" value="F:transcription cis-regulatory region binding"/>
    <property type="evidence" value="ECO:0007669"/>
    <property type="project" value="TreeGrafter"/>
</dbReference>
<comment type="subcellular location">
    <subcellularLocation>
        <location evidence="1">Cytoplasm</location>
    </subcellularLocation>
</comment>
<dbReference type="Pfam" id="PF00072">
    <property type="entry name" value="Response_reg"/>
    <property type="match status" value="1"/>
</dbReference>
<dbReference type="PANTHER" id="PTHR48111">
    <property type="entry name" value="REGULATOR OF RPOS"/>
    <property type="match status" value="1"/>
</dbReference>
<keyword evidence="4" id="KW-0805">Transcription regulation</keyword>
<evidence type="ECO:0000256" key="7">
    <source>
        <dbReference type="PROSITE-ProRule" id="PRU00169"/>
    </source>
</evidence>
<gene>
    <name evidence="11" type="ORF">GRF59_17010</name>
</gene>
<dbReference type="InterPro" id="IPR001789">
    <property type="entry name" value="Sig_transdc_resp-reg_receiver"/>
</dbReference>
<dbReference type="InterPro" id="IPR036388">
    <property type="entry name" value="WH-like_DNA-bd_sf"/>
</dbReference>
<feature type="domain" description="OmpR/PhoB-type" evidence="10">
    <location>
        <begin position="119"/>
        <end position="213"/>
    </location>
</feature>
<proteinExistence type="predicted"/>
<comment type="caution">
    <text evidence="11">The sequence shown here is derived from an EMBL/GenBank/DDBJ whole genome shotgun (WGS) entry which is preliminary data.</text>
</comment>
<dbReference type="Gene3D" id="1.10.10.10">
    <property type="entry name" value="Winged helix-like DNA-binding domain superfamily/Winged helix DNA-binding domain"/>
    <property type="match status" value="1"/>
</dbReference>
<dbReference type="GO" id="GO:0005829">
    <property type="term" value="C:cytosol"/>
    <property type="evidence" value="ECO:0007669"/>
    <property type="project" value="TreeGrafter"/>
</dbReference>
<evidence type="ECO:0000256" key="3">
    <source>
        <dbReference type="ARBA" id="ARBA00023012"/>
    </source>
</evidence>
<evidence type="ECO:0000259" key="9">
    <source>
        <dbReference type="PROSITE" id="PS50110"/>
    </source>
</evidence>
<reference evidence="11 12" key="1">
    <citation type="submission" date="2019-12" db="EMBL/GenBank/DDBJ databases">
        <title>Paenibacillus sp. nov., an endophytic bacterium isolated from the stem of Dendrobium.</title>
        <authorList>
            <person name="Zhao R."/>
        </authorList>
    </citation>
    <scope>NUCLEOTIDE SEQUENCE [LARGE SCALE GENOMIC DNA]</scope>
    <source>
        <strain evidence="11 12">HJL G12</strain>
    </source>
</reference>
<dbReference type="AlphaFoldDB" id="A0A7X3LJ99"/>
<dbReference type="Gene3D" id="3.40.50.2300">
    <property type="match status" value="1"/>
</dbReference>
<dbReference type="GO" id="GO:0032993">
    <property type="term" value="C:protein-DNA complex"/>
    <property type="evidence" value="ECO:0007669"/>
    <property type="project" value="TreeGrafter"/>
</dbReference>
<evidence type="ECO:0000256" key="1">
    <source>
        <dbReference type="ARBA" id="ARBA00004496"/>
    </source>
</evidence>
<dbReference type="FunFam" id="1.10.10.10:FF:000018">
    <property type="entry name" value="DNA-binding response regulator ResD"/>
    <property type="match status" value="1"/>
</dbReference>
<dbReference type="PROSITE" id="PS51755">
    <property type="entry name" value="OMPR_PHOB"/>
    <property type="match status" value="1"/>
</dbReference>
<dbReference type="RefSeq" id="WP_160498884.1">
    <property type="nucleotide sequence ID" value="NZ_WUBI01000002.1"/>
</dbReference>
<evidence type="ECO:0000256" key="6">
    <source>
        <dbReference type="ARBA" id="ARBA00023163"/>
    </source>
</evidence>
<evidence type="ECO:0000259" key="10">
    <source>
        <dbReference type="PROSITE" id="PS51755"/>
    </source>
</evidence>
<dbReference type="Proteomes" id="UP000460318">
    <property type="component" value="Unassembled WGS sequence"/>
</dbReference>
<name>A0A7X3LJ99_9BACL</name>
<feature type="DNA-binding region" description="OmpR/PhoB-type" evidence="8">
    <location>
        <begin position="119"/>
        <end position="213"/>
    </location>
</feature>
<dbReference type="CDD" id="cd00383">
    <property type="entry name" value="trans_reg_C"/>
    <property type="match status" value="1"/>
</dbReference>
<dbReference type="InterPro" id="IPR011006">
    <property type="entry name" value="CheY-like_superfamily"/>
</dbReference>
<dbReference type="SMART" id="SM00862">
    <property type="entry name" value="Trans_reg_C"/>
    <property type="match status" value="1"/>
</dbReference>
<feature type="domain" description="Response regulatory" evidence="9">
    <location>
        <begin position="2"/>
        <end position="115"/>
    </location>
</feature>
<accession>A0A7X3LJ99</accession>
<dbReference type="GO" id="GO:0006355">
    <property type="term" value="P:regulation of DNA-templated transcription"/>
    <property type="evidence" value="ECO:0007669"/>
    <property type="project" value="InterPro"/>
</dbReference>
<dbReference type="CDD" id="cd17574">
    <property type="entry name" value="REC_OmpR"/>
    <property type="match status" value="1"/>
</dbReference>
<dbReference type="FunFam" id="3.40.50.2300:FF:000001">
    <property type="entry name" value="DNA-binding response regulator PhoB"/>
    <property type="match status" value="1"/>
</dbReference>
<keyword evidence="3" id="KW-0902">Two-component regulatory system</keyword>
<dbReference type="PANTHER" id="PTHR48111:SF73">
    <property type="entry name" value="ALKALINE PHOSPHATASE SYNTHESIS TRANSCRIPTIONAL REGULATORY PROTEIN PHOP"/>
    <property type="match status" value="1"/>
</dbReference>
<evidence type="ECO:0000313" key="11">
    <source>
        <dbReference type="EMBL" id="MWV45323.1"/>
    </source>
</evidence>
<protein>
    <submittedName>
        <fullName evidence="11">Response regulator</fullName>
    </submittedName>
</protein>
<sequence length="216" mass="25148">MRILIADDEPDMLRILTAYFQKEGYEVCTAVNGEEALLLFYQEKIDLAILDWMMPKRSGIEVCREIKARSDKKVLILTAKSEEEDELRALHIGADEFIRKPFHPKILVLRAKKLLGDEKRQIFFGTIRIDMEGSKIYKDGKDLQVTKTEFELMSCFVRHKGQILSRHQLLDLVWGLDYFGDERTVDTHVRRLREKVGEDLIKTHRGMGYSVEASDE</sequence>
<dbReference type="EMBL" id="WUBI01000002">
    <property type="protein sequence ID" value="MWV45323.1"/>
    <property type="molecule type" value="Genomic_DNA"/>
</dbReference>
<keyword evidence="12" id="KW-1185">Reference proteome</keyword>
<dbReference type="InterPro" id="IPR039420">
    <property type="entry name" value="WalR-like"/>
</dbReference>
<evidence type="ECO:0000256" key="5">
    <source>
        <dbReference type="ARBA" id="ARBA00023125"/>
    </source>
</evidence>
<evidence type="ECO:0000256" key="2">
    <source>
        <dbReference type="ARBA" id="ARBA00022553"/>
    </source>
</evidence>
<keyword evidence="6" id="KW-0804">Transcription</keyword>
<feature type="modified residue" description="4-aspartylphosphate" evidence="7">
    <location>
        <position position="51"/>
    </location>
</feature>
<organism evidence="11 12">
    <name type="scientific">Paenibacillus dendrobii</name>
    <dbReference type="NCBI Taxonomy" id="2691084"/>
    <lineage>
        <taxon>Bacteria</taxon>
        <taxon>Bacillati</taxon>
        <taxon>Bacillota</taxon>
        <taxon>Bacilli</taxon>
        <taxon>Bacillales</taxon>
        <taxon>Paenibacillaceae</taxon>
        <taxon>Paenibacillus</taxon>
    </lineage>
</organism>
<dbReference type="SUPFAM" id="SSF52172">
    <property type="entry name" value="CheY-like"/>
    <property type="match status" value="1"/>
</dbReference>
<dbReference type="SMART" id="SM00448">
    <property type="entry name" value="REC"/>
    <property type="match status" value="1"/>
</dbReference>
<evidence type="ECO:0000256" key="4">
    <source>
        <dbReference type="ARBA" id="ARBA00023015"/>
    </source>
</evidence>
<dbReference type="GO" id="GO:0000156">
    <property type="term" value="F:phosphorelay response regulator activity"/>
    <property type="evidence" value="ECO:0007669"/>
    <property type="project" value="TreeGrafter"/>
</dbReference>
<dbReference type="Pfam" id="PF00486">
    <property type="entry name" value="Trans_reg_C"/>
    <property type="match status" value="1"/>
</dbReference>
<dbReference type="InterPro" id="IPR001867">
    <property type="entry name" value="OmpR/PhoB-type_DNA-bd"/>
</dbReference>
<keyword evidence="2 7" id="KW-0597">Phosphoprotein</keyword>
<dbReference type="PROSITE" id="PS50110">
    <property type="entry name" value="RESPONSE_REGULATORY"/>
    <property type="match status" value="1"/>
</dbReference>
<evidence type="ECO:0000313" key="12">
    <source>
        <dbReference type="Proteomes" id="UP000460318"/>
    </source>
</evidence>